<gene>
    <name evidence="1" type="ORF">LTR16_004145</name>
</gene>
<sequence>MANSPDLSLPPQAPELGMYCDKNWDDASFAVYTLVDVSEDELQEICDVPDNQLMENQGGEGSHLVRVAPQHNFAGKTLKDILDYHVQMDKSDFPADEDKYGLDWFPTAFVVLTSQDWKSEGLLFVYVDDEAEGCPLDKFFFLLEDSISFGDETCTRSKDIYQHGASDVSAE</sequence>
<evidence type="ECO:0000313" key="1">
    <source>
        <dbReference type="EMBL" id="KAK5286485.1"/>
    </source>
</evidence>
<protein>
    <submittedName>
        <fullName evidence="1">Uncharacterized protein</fullName>
    </submittedName>
</protein>
<reference evidence="1 2" key="1">
    <citation type="submission" date="2023-08" db="EMBL/GenBank/DDBJ databases">
        <title>Black Yeasts Isolated from many extreme environments.</title>
        <authorList>
            <person name="Coleine C."/>
            <person name="Stajich J.E."/>
            <person name="Selbmann L."/>
        </authorList>
    </citation>
    <scope>NUCLEOTIDE SEQUENCE [LARGE SCALE GENOMIC DNA]</scope>
    <source>
        <strain evidence="1 2">CCFEE 536</strain>
    </source>
</reference>
<accession>A0ABR0M688</accession>
<comment type="caution">
    <text evidence="1">The sequence shown here is derived from an EMBL/GenBank/DDBJ whole genome shotgun (WGS) entry which is preliminary data.</text>
</comment>
<dbReference type="Proteomes" id="UP001357485">
    <property type="component" value="Unassembled WGS sequence"/>
</dbReference>
<organism evidence="1 2">
    <name type="scientific">Cryomyces antarcticus</name>
    <dbReference type="NCBI Taxonomy" id="329879"/>
    <lineage>
        <taxon>Eukaryota</taxon>
        <taxon>Fungi</taxon>
        <taxon>Dikarya</taxon>
        <taxon>Ascomycota</taxon>
        <taxon>Pezizomycotina</taxon>
        <taxon>Dothideomycetes</taxon>
        <taxon>Dothideomycetes incertae sedis</taxon>
        <taxon>Cryomyces</taxon>
    </lineage>
</organism>
<keyword evidence="2" id="KW-1185">Reference proteome</keyword>
<name>A0ABR0M688_9PEZI</name>
<dbReference type="EMBL" id="JAVRRA010000513">
    <property type="protein sequence ID" value="KAK5286485.1"/>
    <property type="molecule type" value="Genomic_DNA"/>
</dbReference>
<proteinExistence type="predicted"/>
<evidence type="ECO:0000313" key="2">
    <source>
        <dbReference type="Proteomes" id="UP001357485"/>
    </source>
</evidence>